<organism evidence="1 2">
    <name type="scientific">Xaviernesmea rhizosphaerae</name>
    <dbReference type="NCBI Taxonomy" id="1672749"/>
    <lineage>
        <taxon>Bacteria</taxon>
        <taxon>Pseudomonadati</taxon>
        <taxon>Pseudomonadota</taxon>
        <taxon>Alphaproteobacteria</taxon>
        <taxon>Hyphomicrobiales</taxon>
        <taxon>Rhizobiaceae</taxon>
        <taxon>Rhizobium/Agrobacterium group</taxon>
        <taxon>Xaviernesmea</taxon>
    </lineage>
</organism>
<reference evidence="1 2" key="1">
    <citation type="submission" date="2016-09" db="EMBL/GenBank/DDBJ databases">
        <title>Rhizobium sp. nov., a novel species isolated from the rice rhizosphere.</title>
        <authorList>
            <person name="Zhao J."/>
            <person name="Zhang X."/>
        </authorList>
    </citation>
    <scope>NUCLEOTIDE SEQUENCE [LARGE SCALE GENOMIC DNA]</scope>
    <source>
        <strain evidence="1 2">MH17</strain>
    </source>
</reference>
<protein>
    <submittedName>
        <fullName evidence="1">Uncharacterized protein</fullName>
    </submittedName>
</protein>
<dbReference type="AlphaFoldDB" id="A0A1Q9AG62"/>
<name>A0A1Q9AG62_9HYPH</name>
<accession>A0A1Q9AG62</accession>
<dbReference type="STRING" id="1672749.BJF92_09380"/>
<gene>
    <name evidence="1" type="ORF">BJF92_09380</name>
</gene>
<evidence type="ECO:0000313" key="1">
    <source>
        <dbReference type="EMBL" id="OLP53955.1"/>
    </source>
</evidence>
<dbReference type="EMBL" id="MKIO01000037">
    <property type="protein sequence ID" value="OLP53955.1"/>
    <property type="molecule type" value="Genomic_DNA"/>
</dbReference>
<evidence type="ECO:0000313" key="2">
    <source>
        <dbReference type="Proteomes" id="UP000186143"/>
    </source>
</evidence>
<proteinExistence type="predicted"/>
<dbReference type="Proteomes" id="UP000186143">
    <property type="component" value="Unassembled WGS sequence"/>
</dbReference>
<comment type="caution">
    <text evidence="1">The sequence shown here is derived from an EMBL/GenBank/DDBJ whole genome shotgun (WGS) entry which is preliminary data.</text>
</comment>
<dbReference type="RefSeq" id="WP_075635896.1">
    <property type="nucleotide sequence ID" value="NZ_MKIO01000037.1"/>
</dbReference>
<sequence length="231" mass="25203">MTSAPSAEERSLETPAEAMAAIGAAWPLIVADCRKVLGGELHYQAMIYHCLRLTGVPIAQLGMNVKQWIANPVSPLFQKADLRKHEAFRGGFEPIPDLVLFSRQVGADWRRRSHDSTLLTMRAAIEVKASERKGLCLGSGEIIADIEKLAAHRDEVSARGGAMIPVMMVIDTAPIDSERMRHTAIKGCRERARELGVVWFYLSPDVEQSPTIENAAASSIIVPAARHGRGG</sequence>
<dbReference type="OrthoDB" id="1551353at2"/>